<proteinExistence type="predicted"/>
<dbReference type="RefSeq" id="XP_033657137.1">
    <property type="nucleotide sequence ID" value="XM_033801441.1"/>
</dbReference>
<dbReference type="EMBL" id="ML986486">
    <property type="protein sequence ID" value="KAF2279598.1"/>
    <property type="molecule type" value="Genomic_DNA"/>
</dbReference>
<accession>A0A6A6JUV3</accession>
<gene>
    <name evidence="1" type="ORF">EI97DRAFT_464820</name>
</gene>
<dbReference type="GeneID" id="54554616"/>
<sequence>MAGSRTATIAVQKREGVPNLKAIIGSLTICIDDEDHSCTTLDALDKCVNLNGDNGNLAHKISSLETAEHTACLLYRDFDCTNPLAGGRAIDNTYIPQLKALNPDERIRSVTCWEQHSLSTPAPQHSKRARTRFYKGPIGMLQLCLDTNLQSCVAISALQCISLRNVFQDLQGKINSVSPTVGTRCTLYTDLYCKGNTLQLDRPLLNLGPLGWAGATKSFICADHRYDKRNEGEEGMLERKYRFDWIEEPATVG</sequence>
<dbReference type="Proteomes" id="UP000800097">
    <property type="component" value="Unassembled WGS sequence"/>
</dbReference>
<keyword evidence="2" id="KW-1185">Reference proteome</keyword>
<evidence type="ECO:0000313" key="2">
    <source>
        <dbReference type="Proteomes" id="UP000800097"/>
    </source>
</evidence>
<reference evidence="1" key="1">
    <citation type="journal article" date="2020" name="Stud. Mycol.">
        <title>101 Dothideomycetes genomes: a test case for predicting lifestyles and emergence of pathogens.</title>
        <authorList>
            <person name="Haridas S."/>
            <person name="Albert R."/>
            <person name="Binder M."/>
            <person name="Bloem J."/>
            <person name="Labutti K."/>
            <person name="Salamov A."/>
            <person name="Andreopoulos B."/>
            <person name="Baker S."/>
            <person name="Barry K."/>
            <person name="Bills G."/>
            <person name="Bluhm B."/>
            <person name="Cannon C."/>
            <person name="Castanera R."/>
            <person name="Culley D."/>
            <person name="Daum C."/>
            <person name="Ezra D."/>
            <person name="Gonzalez J."/>
            <person name="Henrissat B."/>
            <person name="Kuo A."/>
            <person name="Liang C."/>
            <person name="Lipzen A."/>
            <person name="Lutzoni F."/>
            <person name="Magnuson J."/>
            <person name="Mondo S."/>
            <person name="Nolan M."/>
            <person name="Ohm R."/>
            <person name="Pangilinan J."/>
            <person name="Park H.-J."/>
            <person name="Ramirez L."/>
            <person name="Alfaro M."/>
            <person name="Sun H."/>
            <person name="Tritt A."/>
            <person name="Yoshinaga Y."/>
            <person name="Zwiers L.-H."/>
            <person name="Turgeon B."/>
            <person name="Goodwin S."/>
            <person name="Spatafora J."/>
            <person name="Crous P."/>
            <person name="Grigoriev I."/>
        </authorList>
    </citation>
    <scope>NUCLEOTIDE SEQUENCE</scope>
    <source>
        <strain evidence="1">CBS 379.55</strain>
    </source>
</reference>
<organism evidence="1 2">
    <name type="scientific">Westerdykella ornata</name>
    <dbReference type="NCBI Taxonomy" id="318751"/>
    <lineage>
        <taxon>Eukaryota</taxon>
        <taxon>Fungi</taxon>
        <taxon>Dikarya</taxon>
        <taxon>Ascomycota</taxon>
        <taxon>Pezizomycotina</taxon>
        <taxon>Dothideomycetes</taxon>
        <taxon>Pleosporomycetidae</taxon>
        <taxon>Pleosporales</taxon>
        <taxon>Sporormiaceae</taxon>
        <taxon>Westerdykella</taxon>
    </lineage>
</organism>
<protein>
    <submittedName>
        <fullName evidence="1">Uncharacterized protein</fullName>
    </submittedName>
</protein>
<evidence type="ECO:0000313" key="1">
    <source>
        <dbReference type="EMBL" id="KAF2279598.1"/>
    </source>
</evidence>
<name>A0A6A6JUV3_WESOR</name>
<dbReference type="AlphaFoldDB" id="A0A6A6JUV3"/>